<name>A0AAP0MD05_9ROSI</name>
<evidence type="ECO:0000313" key="2">
    <source>
        <dbReference type="EMBL" id="KAK9201763.1"/>
    </source>
</evidence>
<comment type="caution">
    <text evidence="2">The sequence shown here is derived from an EMBL/GenBank/DDBJ whole genome shotgun (WGS) entry which is preliminary data.</text>
</comment>
<keyword evidence="1" id="KW-0472">Membrane</keyword>
<dbReference type="Proteomes" id="UP001428341">
    <property type="component" value="Unassembled WGS sequence"/>
</dbReference>
<proteinExistence type="predicted"/>
<reference evidence="2 3" key="1">
    <citation type="submission" date="2024-05" db="EMBL/GenBank/DDBJ databases">
        <title>Haplotype-resolved chromosome-level genome assembly of Huyou (Citrus changshanensis).</title>
        <authorList>
            <person name="Miao C."/>
            <person name="Chen W."/>
            <person name="Wu Y."/>
            <person name="Wang L."/>
            <person name="Zhao S."/>
            <person name="Grierson D."/>
            <person name="Xu C."/>
            <person name="Chen K."/>
        </authorList>
    </citation>
    <scope>NUCLEOTIDE SEQUENCE [LARGE SCALE GENOMIC DNA]</scope>
    <source>
        <strain evidence="2">01-14</strain>
        <tissue evidence="2">Leaf</tissue>
    </source>
</reference>
<keyword evidence="1" id="KW-0812">Transmembrane</keyword>
<sequence>MAAAKMLVNPNCMMEVVMAHRAEHFDKVNVSAVTTNINPVLHMGFVNGGSGVSNDMTPTDSWLHPIFNDEERAVTPVMIIILLYLLTLLLPRLGQLSFTLKTEIANMDAPKTVMGLSLVIFVGAKHHSSLSMSLQKGQ</sequence>
<dbReference type="AlphaFoldDB" id="A0AAP0MD05"/>
<keyword evidence="3" id="KW-1185">Reference proteome</keyword>
<protein>
    <submittedName>
        <fullName evidence="2">Uncharacterized protein</fullName>
    </submittedName>
</protein>
<evidence type="ECO:0000313" key="3">
    <source>
        <dbReference type="Proteomes" id="UP001428341"/>
    </source>
</evidence>
<organism evidence="2 3">
    <name type="scientific">Citrus x changshan-huyou</name>
    <dbReference type="NCBI Taxonomy" id="2935761"/>
    <lineage>
        <taxon>Eukaryota</taxon>
        <taxon>Viridiplantae</taxon>
        <taxon>Streptophyta</taxon>
        <taxon>Embryophyta</taxon>
        <taxon>Tracheophyta</taxon>
        <taxon>Spermatophyta</taxon>
        <taxon>Magnoliopsida</taxon>
        <taxon>eudicotyledons</taxon>
        <taxon>Gunneridae</taxon>
        <taxon>Pentapetalae</taxon>
        <taxon>rosids</taxon>
        <taxon>malvids</taxon>
        <taxon>Sapindales</taxon>
        <taxon>Rutaceae</taxon>
        <taxon>Aurantioideae</taxon>
        <taxon>Citrus</taxon>
    </lineage>
</organism>
<feature type="transmembrane region" description="Helical" evidence="1">
    <location>
        <begin position="73"/>
        <end position="91"/>
    </location>
</feature>
<gene>
    <name evidence="2" type="ORF">WN944_016970</name>
</gene>
<keyword evidence="1" id="KW-1133">Transmembrane helix</keyword>
<dbReference type="EMBL" id="JBCGBO010000005">
    <property type="protein sequence ID" value="KAK9201763.1"/>
    <property type="molecule type" value="Genomic_DNA"/>
</dbReference>
<evidence type="ECO:0000256" key="1">
    <source>
        <dbReference type="SAM" id="Phobius"/>
    </source>
</evidence>
<accession>A0AAP0MD05</accession>